<dbReference type="AlphaFoldDB" id="A0A328XSM3"/>
<organism evidence="4 5">
    <name type="scientific">Onishia taeanensis</name>
    <dbReference type="NCBI Taxonomy" id="284577"/>
    <lineage>
        <taxon>Bacteria</taxon>
        <taxon>Pseudomonadati</taxon>
        <taxon>Pseudomonadota</taxon>
        <taxon>Gammaproteobacteria</taxon>
        <taxon>Oceanospirillales</taxon>
        <taxon>Halomonadaceae</taxon>
        <taxon>Onishia</taxon>
    </lineage>
</organism>
<dbReference type="PANTHER" id="PTHR30576:SF20">
    <property type="entry name" value="QUINOVOSAMINEPHOSPHOTRANSFERAE-RELATED"/>
    <property type="match status" value="1"/>
</dbReference>
<gene>
    <name evidence="4" type="ORF">BCL93_110138</name>
</gene>
<keyword evidence="4" id="KW-0808">Transferase</keyword>
<protein>
    <submittedName>
        <fullName evidence="4">Lipopolysaccharide/colanic/teichoic acid biosynthesis glycosyltransferase</fullName>
    </submittedName>
</protein>
<dbReference type="EMBL" id="QLSX01000010">
    <property type="protein sequence ID" value="RAR59105.1"/>
    <property type="molecule type" value="Genomic_DNA"/>
</dbReference>
<reference evidence="4 5" key="1">
    <citation type="submission" date="2018-06" db="EMBL/GenBank/DDBJ databases">
        <title>Comparative analysis of microorganisms from saline springs in Andes Mountain Range, Colombia.</title>
        <authorList>
            <person name="Rubin E."/>
        </authorList>
    </citation>
    <scope>NUCLEOTIDE SEQUENCE [LARGE SCALE GENOMIC DNA]</scope>
    <source>
        <strain evidence="4 5">USBA-857</strain>
    </source>
</reference>
<feature type="transmembrane region" description="Helical" evidence="2">
    <location>
        <begin position="7"/>
        <end position="24"/>
    </location>
</feature>
<evidence type="ECO:0000313" key="5">
    <source>
        <dbReference type="Proteomes" id="UP000249700"/>
    </source>
</evidence>
<evidence type="ECO:0000256" key="1">
    <source>
        <dbReference type="ARBA" id="ARBA00006464"/>
    </source>
</evidence>
<comment type="similarity">
    <text evidence="1">Belongs to the bacterial sugar transferase family.</text>
</comment>
<accession>A0A328XSM3</accession>
<dbReference type="Proteomes" id="UP000249700">
    <property type="component" value="Unassembled WGS sequence"/>
</dbReference>
<dbReference type="InterPro" id="IPR003362">
    <property type="entry name" value="Bact_transf"/>
</dbReference>
<name>A0A328XSM3_9GAMM</name>
<evidence type="ECO:0000259" key="3">
    <source>
        <dbReference type="Pfam" id="PF02397"/>
    </source>
</evidence>
<keyword evidence="2" id="KW-1133">Transmembrane helix</keyword>
<comment type="caution">
    <text evidence="4">The sequence shown here is derived from an EMBL/GenBank/DDBJ whole genome shotgun (WGS) entry which is preliminary data.</text>
</comment>
<feature type="transmembrane region" description="Helical" evidence="2">
    <location>
        <begin position="44"/>
        <end position="65"/>
    </location>
</feature>
<evidence type="ECO:0000256" key="2">
    <source>
        <dbReference type="SAM" id="Phobius"/>
    </source>
</evidence>
<evidence type="ECO:0000313" key="4">
    <source>
        <dbReference type="EMBL" id="RAR59105.1"/>
    </source>
</evidence>
<feature type="domain" description="Bacterial sugar transferase" evidence="3">
    <location>
        <begin position="37"/>
        <end position="224"/>
    </location>
</feature>
<dbReference type="Pfam" id="PF02397">
    <property type="entry name" value="Bac_transf"/>
    <property type="match status" value="1"/>
</dbReference>
<sequence>MPRRNKAVFFVVLNFFVSFFWVHIHMGISQEHQRMLKRLFDVTLSLAGLLLLSELILLFYLFSCLDTRSNGIFRQRRIGRHGKIFHLYKIKTMKRISGFDSTVTTAKDPRITRFGRWLRKTKVDELPQLWNVFVGDMSFVGPRPDVPGFANTLTGEKAIILSVRPGITGPATLKYRDEESLLADKSDPERYNREVIYPDKVMINMDYVQNWTFIYDLKIIFRTLCG</sequence>
<dbReference type="PANTHER" id="PTHR30576">
    <property type="entry name" value="COLANIC BIOSYNTHESIS UDP-GLUCOSE LIPID CARRIER TRANSFERASE"/>
    <property type="match status" value="1"/>
</dbReference>
<keyword evidence="2" id="KW-0812">Transmembrane</keyword>
<dbReference type="GO" id="GO:0016780">
    <property type="term" value="F:phosphotransferase activity, for other substituted phosphate groups"/>
    <property type="evidence" value="ECO:0007669"/>
    <property type="project" value="TreeGrafter"/>
</dbReference>
<keyword evidence="2" id="KW-0472">Membrane</keyword>
<proteinExistence type="inferred from homology"/>